<keyword evidence="2" id="KW-0186">Copper</keyword>
<evidence type="ECO:0000256" key="1">
    <source>
        <dbReference type="ARBA" id="ARBA00010457"/>
    </source>
</evidence>
<evidence type="ECO:0000313" key="6">
    <source>
        <dbReference type="EMBL" id="QJR11333.1"/>
    </source>
</evidence>
<reference evidence="6 7" key="1">
    <citation type="submission" date="2020-04" db="EMBL/GenBank/DDBJ databases">
        <title>Usitatibacter rugosus gen. nov., sp. nov. and Usitatibacter palustris sp. nov., novel members of Usitatibacteraceae fam. nov. within the order Nitrosomonadales isolated from soil.</title>
        <authorList>
            <person name="Huber K.J."/>
            <person name="Neumann-Schaal M."/>
            <person name="Geppert A."/>
            <person name="Luckner M."/>
            <person name="Wanner G."/>
            <person name="Overmann J."/>
        </authorList>
    </citation>
    <scope>NUCLEOTIDE SEQUENCE [LARGE SCALE GENOMIC DNA]</scope>
    <source>
        <strain evidence="6 7">0125_3</strain>
    </source>
</reference>
<dbReference type="InterPro" id="IPR024134">
    <property type="entry name" value="SOD_Cu/Zn_/chaperone"/>
</dbReference>
<evidence type="ECO:0000256" key="2">
    <source>
        <dbReference type="RuleBase" id="RU000393"/>
    </source>
</evidence>
<comment type="function">
    <text evidence="2">Destroys radicals which are normally produced within the cells and which are toxic to biological systems.</text>
</comment>
<dbReference type="GO" id="GO:0005507">
    <property type="term" value="F:copper ion binding"/>
    <property type="evidence" value="ECO:0007669"/>
    <property type="project" value="InterPro"/>
</dbReference>
<feature type="domain" description="Superoxide dismutase copper/zinc binding" evidence="5">
    <location>
        <begin position="42"/>
        <end position="175"/>
    </location>
</feature>
<dbReference type="RefSeq" id="WP_171092596.1">
    <property type="nucleotide sequence ID" value="NZ_CP053069.1"/>
</dbReference>
<comment type="catalytic activity">
    <reaction evidence="2">
        <text>2 superoxide + 2 H(+) = H2O2 + O2</text>
        <dbReference type="Rhea" id="RHEA:20696"/>
        <dbReference type="ChEBI" id="CHEBI:15378"/>
        <dbReference type="ChEBI" id="CHEBI:15379"/>
        <dbReference type="ChEBI" id="CHEBI:16240"/>
        <dbReference type="ChEBI" id="CHEBI:18421"/>
        <dbReference type="EC" id="1.15.1.1"/>
    </reaction>
</comment>
<feature type="region of interest" description="Disordered" evidence="3">
    <location>
        <begin position="88"/>
        <end position="116"/>
    </location>
</feature>
<keyword evidence="7" id="KW-1185">Reference proteome</keyword>
<dbReference type="Gene3D" id="2.60.40.200">
    <property type="entry name" value="Superoxide dismutase, copper/zinc binding domain"/>
    <property type="match status" value="1"/>
</dbReference>
<dbReference type="EC" id="1.15.1.1" evidence="2"/>
<feature type="signal peptide" evidence="4">
    <location>
        <begin position="1"/>
        <end position="21"/>
    </location>
</feature>
<dbReference type="PROSITE" id="PS00332">
    <property type="entry name" value="SOD_CU_ZN_2"/>
    <property type="match status" value="1"/>
</dbReference>
<dbReference type="EMBL" id="CP053069">
    <property type="protein sequence ID" value="QJR11333.1"/>
    <property type="molecule type" value="Genomic_DNA"/>
</dbReference>
<dbReference type="SUPFAM" id="SSF49329">
    <property type="entry name" value="Cu,Zn superoxide dismutase-like"/>
    <property type="match status" value="1"/>
</dbReference>
<name>A0A6M4GY68_9PROT</name>
<keyword evidence="2" id="KW-0862">Zinc</keyword>
<comment type="cofactor">
    <cofactor evidence="2">
        <name>Zn(2+)</name>
        <dbReference type="ChEBI" id="CHEBI:29105"/>
    </cofactor>
    <text evidence="2">Binds 1 zinc ion per subunit.</text>
</comment>
<feature type="chain" id="PRO_5026960252" description="Superoxide dismutase [Cu-Zn]" evidence="4">
    <location>
        <begin position="22"/>
        <end position="176"/>
    </location>
</feature>
<gene>
    <name evidence="6" type="primary">sodC</name>
    <name evidence="6" type="ORF">DSM104443_02408</name>
</gene>
<evidence type="ECO:0000256" key="3">
    <source>
        <dbReference type="SAM" id="MobiDB-lite"/>
    </source>
</evidence>
<comment type="similarity">
    <text evidence="1 2">Belongs to the Cu-Zn superoxide dismutase family.</text>
</comment>
<evidence type="ECO:0000259" key="5">
    <source>
        <dbReference type="Pfam" id="PF00080"/>
    </source>
</evidence>
<keyword evidence="4" id="KW-0732">Signal</keyword>
<dbReference type="Proteomes" id="UP000501534">
    <property type="component" value="Chromosome"/>
</dbReference>
<proteinExistence type="inferred from homology"/>
<dbReference type="PANTHER" id="PTHR10003">
    <property type="entry name" value="SUPEROXIDE DISMUTASE CU-ZN -RELATED"/>
    <property type="match status" value="1"/>
</dbReference>
<keyword evidence="2 6" id="KW-0560">Oxidoreductase</keyword>
<dbReference type="KEGG" id="uru:DSM104443_02408"/>
<dbReference type="InterPro" id="IPR001424">
    <property type="entry name" value="SOD_Cu_Zn_dom"/>
</dbReference>
<keyword evidence="2" id="KW-0479">Metal-binding</keyword>
<dbReference type="InterPro" id="IPR036423">
    <property type="entry name" value="SOD-like_Cu/Zn_dom_sf"/>
</dbReference>
<organism evidence="6 7">
    <name type="scientific">Usitatibacter rugosus</name>
    <dbReference type="NCBI Taxonomy" id="2732067"/>
    <lineage>
        <taxon>Bacteria</taxon>
        <taxon>Pseudomonadati</taxon>
        <taxon>Pseudomonadota</taxon>
        <taxon>Betaproteobacteria</taxon>
        <taxon>Nitrosomonadales</taxon>
        <taxon>Usitatibacteraceae</taxon>
        <taxon>Usitatibacter</taxon>
    </lineage>
</organism>
<dbReference type="Pfam" id="PF00080">
    <property type="entry name" value="Sod_Cu"/>
    <property type="match status" value="1"/>
</dbReference>
<protein>
    <recommendedName>
        <fullName evidence="2">Superoxide dismutase [Cu-Zn]</fullName>
        <ecNumber evidence="2">1.15.1.1</ecNumber>
    </recommendedName>
</protein>
<sequence length="176" mass="17691">MQRLATFSVVALSLAAGAAHADLNYTVKMQMIGPTSTGKALGDVVITPGYQGKGVVFATSLSGLPPGDHGFHVHQNPTCGAAMKDGKMEPGEAAGPHYDPQNTAKHSGPAGGGHKGDLPVLKVSANGKAAENINVDGLTWAELKGKSLMIHAGGDTYGEPPANGGGGARIACGVIQ</sequence>
<dbReference type="InterPro" id="IPR018152">
    <property type="entry name" value="SOD_Cu/Zn_BS"/>
</dbReference>
<dbReference type="GO" id="GO:0004784">
    <property type="term" value="F:superoxide dismutase activity"/>
    <property type="evidence" value="ECO:0007669"/>
    <property type="project" value="UniProtKB-EC"/>
</dbReference>
<dbReference type="AlphaFoldDB" id="A0A6M4GY68"/>
<accession>A0A6M4GY68</accession>
<evidence type="ECO:0000313" key="7">
    <source>
        <dbReference type="Proteomes" id="UP000501534"/>
    </source>
</evidence>
<comment type="cofactor">
    <cofactor evidence="2">
        <name>Cu cation</name>
        <dbReference type="ChEBI" id="CHEBI:23378"/>
    </cofactor>
    <text evidence="2">Binds 1 copper ion per subunit.</text>
</comment>
<evidence type="ECO:0000256" key="4">
    <source>
        <dbReference type="SAM" id="SignalP"/>
    </source>
</evidence>